<evidence type="ECO:0000313" key="2">
    <source>
        <dbReference type="EMBL" id="CAE7222740.1"/>
    </source>
</evidence>
<proteinExistence type="predicted"/>
<reference evidence="2" key="1">
    <citation type="submission" date="2021-02" db="EMBL/GenBank/DDBJ databases">
        <authorList>
            <person name="Dougan E. K."/>
            <person name="Rhodes N."/>
            <person name="Thang M."/>
            <person name="Chan C."/>
        </authorList>
    </citation>
    <scope>NUCLEOTIDE SEQUENCE</scope>
</reference>
<gene>
    <name evidence="2" type="ORF">SNAT2548_LOCUS8321</name>
</gene>
<accession>A0A812K8W9</accession>
<comment type="caution">
    <text evidence="2">The sequence shown here is derived from an EMBL/GenBank/DDBJ whole genome shotgun (WGS) entry which is preliminary data.</text>
</comment>
<feature type="compositionally biased region" description="Pro residues" evidence="1">
    <location>
        <begin position="103"/>
        <end position="125"/>
    </location>
</feature>
<evidence type="ECO:0000256" key="1">
    <source>
        <dbReference type="SAM" id="MobiDB-lite"/>
    </source>
</evidence>
<name>A0A812K8W9_9DINO</name>
<protein>
    <submittedName>
        <fullName evidence="2">Uncharacterized protein</fullName>
    </submittedName>
</protein>
<dbReference type="OrthoDB" id="425669at2759"/>
<dbReference type="Proteomes" id="UP000604046">
    <property type="component" value="Unassembled WGS sequence"/>
</dbReference>
<dbReference type="EMBL" id="CAJNDS010000613">
    <property type="protein sequence ID" value="CAE7222740.1"/>
    <property type="molecule type" value="Genomic_DNA"/>
</dbReference>
<dbReference type="AlphaFoldDB" id="A0A812K8W9"/>
<feature type="region of interest" description="Disordered" evidence="1">
    <location>
        <begin position="99"/>
        <end position="128"/>
    </location>
</feature>
<sequence length="413" mass="44416">MATSSMVSLNVTLLDKGQSLAVGGRASLDTCVWALGQQVGMLKLTTSPQSNFGYIFRSSGGMWKSNQHPNLTLADTGATRTGDWVQFTGDFDAFTPLAAMKPSAPPTPSTAPSSPPTIPAPPPLAPALSPTCPSSIELRLTIDAVTKSVTKICRASLDKSVWDFGKEVGTAMLSSPVSHGCVFSHAGQYWRSSQHPNLTFAEAGVRRSGESVTFTPDYQPSSPPQSSPEVEVTVCFLGKSRSWTETGRASLDKCVWAFGAEMGMRRLTTGPLSKYGYVFRFGGSEWRSNRNPDLTLADVGVKNGDSVDFLGDFEPPIEGGQPIPVVELHVTLTGKDKSETTTHKTTLDKGVWRFGEEQAGVRNLMTSSLSHFGYVFRFGEQAWRKGHHPGLTLAEAGVKDGDAVEFTGDFEPL</sequence>
<keyword evidence="3" id="KW-1185">Reference proteome</keyword>
<organism evidence="2 3">
    <name type="scientific">Symbiodinium natans</name>
    <dbReference type="NCBI Taxonomy" id="878477"/>
    <lineage>
        <taxon>Eukaryota</taxon>
        <taxon>Sar</taxon>
        <taxon>Alveolata</taxon>
        <taxon>Dinophyceae</taxon>
        <taxon>Suessiales</taxon>
        <taxon>Symbiodiniaceae</taxon>
        <taxon>Symbiodinium</taxon>
    </lineage>
</organism>
<evidence type="ECO:0000313" key="3">
    <source>
        <dbReference type="Proteomes" id="UP000604046"/>
    </source>
</evidence>